<dbReference type="SMART" id="SM00331">
    <property type="entry name" value="PP2C_SIG"/>
    <property type="match status" value="1"/>
</dbReference>
<reference evidence="3 4" key="1">
    <citation type="submission" date="2017-02" db="EMBL/GenBank/DDBJ databases">
        <title>The new phylogeny of genus Mycobacterium.</title>
        <authorList>
            <person name="Tortoli E."/>
            <person name="Trovato A."/>
            <person name="Cirillo D.M."/>
        </authorList>
    </citation>
    <scope>NUCLEOTIDE SEQUENCE [LARGE SCALE GENOMIC DNA]</scope>
    <source>
        <strain evidence="3 4">DSM 45145</strain>
    </source>
</reference>
<sequence>MRRRGRLGPIEWAAARRPRPDEEICGDYPIALDLGGKAALFGVLDGLGHGTEAATAAMRAADMISDARGEPLEILFQLCHRALADTRGVAMTLAQLDFAAATMRWIGVGNVTANLVAKAASGVEVRSCALLASGTVGYRLPEVLHPNSVGIRPGDLLIVASDGISEDYLDSIDFAGPAMTIAEQILDKHAKETDDALVLAARHRGFSS</sequence>
<reference evidence="2" key="3">
    <citation type="submission" date="2020-02" db="EMBL/GenBank/DDBJ databases">
        <authorList>
            <person name="Matsumoto Y."/>
            <person name="Motooka D."/>
            <person name="Nakamura S."/>
        </authorList>
    </citation>
    <scope>NUCLEOTIDE SEQUENCE</scope>
    <source>
        <strain evidence="2">JCM 16367</strain>
    </source>
</reference>
<organism evidence="2 5">
    <name type="scientific">Mycobacterium noviomagense</name>
    <dbReference type="NCBI Taxonomy" id="459858"/>
    <lineage>
        <taxon>Bacteria</taxon>
        <taxon>Bacillati</taxon>
        <taxon>Actinomycetota</taxon>
        <taxon>Actinomycetes</taxon>
        <taxon>Mycobacteriales</taxon>
        <taxon>Mycobacteriaceae</taxon>
        <taxon>Mycobacterium</taxon>
    </lineage>
</organism>
<evidence type="ECO:0000313" key="2">
    <source>
        <dbReference type="EMBL" id="BBY05508.1"/>
    </source>
</evidence>
<dbReference type="SUPFAM" id="SSF81606">
    <property type="entry name" value="PP2C-like"/>
    <property type="match status" value="1"/>
</dbReference>
<dbReference type="Proteomes" id="UP000192374">
    <property type="component" value="Unassembled WGS sequence"/>
</dbReference>
<dbReference type="Gene3D" id="3.60.40.10">
    <property type="entry name" value="PPM-type phosphatase domain"/>
    <property type="match status" value="1"/>
</dbReference>
<dbReference type="OrthoDB" id="479131at2"/>
<dbReference type="Pfam" id="PF07228">
    <property type="entry name" value="SpoIIE"/>
    <property type="match status" value="1"/>
</dbReference>
<evidence type="ECO:0000313" key="4">
    <source>
        <dbReference type="Proteomes" id="UP000192374"/>
    </source>
</evidence>
<dbReference type="AlphaFoldDB" id="A0A7I7PAB6"/>
<dbReference type="InterPro" id="IPR036457">
    <property type="entry name" value="PPM-type-like_dom_sf"/>
</dbReference>
<dbReference type="KEGG" id="mnv:MNVI_08260"/>
<dbReference type="PANTHER" id="PTHR35801">
    <property type="entry name" value="PHOSPHOSERINE PHOSPHATASE RSBX"/>
    <property type="match status" value="1"/>
</dbReference>
<protein>
    <submittedName>
        <fullName evidence="2">Stage II sporulation protein E</fullName>
    </submittedName>
    <submittedName>
        <fullName evidence="3">Stage II sporulation protein M</fullName>
    </submittedName>
</protein>
<dbReference type="EMBL" id="MVIC01000010">
    <property type="protein sequence ID" value="ORB15851.1"/>
    <property type="molecule type" value="Genomic_DNA"/>
</dbReference>
<keyword evidence="4" id="KW-1185">Reference proteome</keyword>
<gene>
    <name evidence="3" type="ORF">BST37_08015</name>
    <name evidence="2" type="ORF">MNVI_08260</name>
</gene>
<evidence type="ECO:0000313" key="5">
    <source>
        <dbReference type="Proteomes" id="UP000466894"/>
    </source>
</evidence>
<reference evidence="2 5" key="2">
    <citation type="journal article" date="2019" name="Emerg. Microbes Infect.">
        <title>Comprehensive subspecies identification of 175 nontuberculous mycobacteria species based on 7547 genomic profiles.</title>
        <authorList>
            <person name="Matsumoto Y."/>
            <person name="Kinjo T."/>
            <person name="Motooka D."/>
            <person name="Nabeya D."/>
            <person name="Jung N."/>
            <person name="Uechi K."/>
            <person name="Horii T."/>
            <person name="Iida T."/>
            <person name="Fujita J."/>
            <person name="Nakamura S."/>
        </authorList>
    </citation>
    <scope>NUCLEOTIDE SEQUENCE [LARGE SCALE GENOMIC DNA]</scope>
    <source>
        <strain evidence="2 5">JCM 16367</strain>
    </source>
</reference>
<proteinExistence type="predicted"/>
<evidence type="ECO:0000313" key="3">
    <source>
        <dbReference type="EMBL" id="ORB15851.1"/>
    </source>
</evidence>
<feature type="domain" description="PPM-type phosphatase" evidence="1">
    <location>
        <begin position="9"/>
        <end position="202"/>
    </location>
</feature>
<dbReference type="RefSeq" id="WP_083087172.1">
    <property type="nucleotide sequence ID" value="NZ_AP022583.1"/>
</dbReference>
<dbReference type="InterPro" id="IPR001932">
    <property type="entry name" value="PPM-type_phosphatase-like_dom"/>
</dbReference>
<dbReference type="InterPro" id="IPR039248">
    <property type="entry name" value="Ptase_RsbX"/>
</dbReference>
<accession>A0A7I7PAB6</accession>
<dbReference type="Proteomes" id="UP000466894">
    <property type="component" value="Chromosome"/>
</dbReference>
<name>A0A7I7PAB6_9MYCO</name>
<dbReference type="EMBL" id="AP022583">
    <property type="protein sequence ID" value="BBY05508.1"/>
    <property type="molecule type" value="Genomic_DNA"/>
</dbReference>
<dbReference type="PANTHER" id="PTHR35801:SF1">
    <property type="entry name" value="PHOSPHOSERINE PHOSPHATASE RSBX"/>
    <property type="match status" value="1"/>
</dbReference>
<evidence type="ECO:0000259" key="1">
    <source>
        <dbReference type="SMART" id="SM00331"/>
    </source>
</evidence>